<keyword evidence="3" id="KW-0813">Transport</keyword>
<keyword evidence="7" id="KW-0998">Cell outer membrane</keyword>
<dbReference type="SUPFAM" id="SSF56954">
    <property type="entry name" value="Outer membrane efflux proteins (OEP)"/>
    <property type="match status" value="1"/>
</dbReference>
<evidence type="ECO:0000313" key="8">
    <source>
        <dbReference type="EMBL" id="RED98407.1"/>
    </source>
</evidence>
<dbReference type="GO" id="GO:0009279">
    <property type="term" value="C:cell outer membrane"/>
    <property type="evidence" value="ECO:0007669"/>
    <property type="project" value="UniProtKB-SubCell"/>
</dbReference>
<dbReference type="InterPro" id="IPR051906">
    <property type="entry name" value="TolC-like"/>
</dbReference>
<name>A0A3D9L5B2_MARFU</name>
<evidence type="ECO:0000256" key="4">
    <source>
        <dbReference type="ARBA" id="ARBA00022452"/>
    </source>
</evidence>
<comment type="similarity">
    <text evidence="2">Belongs to the outer membrane factor (OMF) (TC 1.B.17) family.</text>
</comment>
<dbReference type="Proteomes" id="UP000256779">
    <property type="component" value="Unassembled WGS sequence"/>
</dbReference>
<dbReference type="OrthoDB" id="1674454at2"/>
<evidence type="ECO:0000256" key="7">
    <source>
        <dbReference type="ARBA" id="ARBA00023237"/>
    </source>
</evidence>
<evidence type="ECO:0000256" key="3">
    <source>
        <dbReference type="ARBA" id="ARBA00022448"/>
    </source>
</evidence>
<dbReference type="Pfam" id="PF02321">
    <property type="entry name" value="OEP"/>
    <property type="match status" value="1"/>
</dbReference>
<sequence>MTLKPIWMTILLLVVGRFTGLQAQQIHLTMQEAVAMAVEQSFDAYSSQYQFQLSKFNYLDTRKLLHPEIRFSATAVNYTRAIQEQWNSDQQQFLPYDVQRLINSGSITLNQPVWFTGGSLNISSSLRRNQTFAENGNTLNYISAPVGVSYRQNFNQPNYYKWNRTIGNLQFEQAQGDLARSQEAVRVRAVSMFFDVLIAQNQVEIARLSKLNADSLQWMAEQKNAIFAISRADYLNLELQQSNSEIAYQKARIRLVNLRNAFTTFLGLSRDVELVCQVPDKVPVISISALDALDKVHANNPELLRIRRAILEAERSLEAARRQPYNVSLQANVGYNQNRNQIDAAYRDLLDQQGVSLSVSIPIYDGGRLSRNVQRARVSQEYQQKSLRQTRLELENEILQQVNNFEVSASQIESYAKSDTLGQVVYEATRERFVLGKASIVDMINAEERRQAARLSYLSQLQSFWTQYYVIRQLCLYDFITQQDLVTLINQRSDD</sequence>
<organism evidence="8 9">
    <name type="scientific">Marinoscillum furvescens DSM 4134</name>
    <dbReference type="NCBI Taxonomy" id="1122208"/>
    <lineage>
        <taxon>Bacteria</taxon>
        <taxon>Pseudomonadati</taxon>
        <taxon>Bacteroidota</taxon>
        <taxon>Cytophagia</taxon>
        <taxon>Cytophagales</taxon>
        <taxon>Reichenbachiellaceae</taxon>
        <taxon>Marinoscillum</taxon>
    </lineage>
</organism>
<dbReference type="InterPro" id="IPR003423">
    <property type="entry name" value="OMP_efflux"/>
</dbReference>
<keyword evidence="6" id="KW-0472">Membrane</keyword>
<evidence type="ECO:0000256" key="6">
    <source>
        <dbReference type="ARBA" id="ARBA00023136"/>
    </source>
</evidence>
<dbReference type="RefSeq" id="WP_115868362.1">
    <property type="nucleotide sequence ID" value="NZ_QREG01000010.1"/>
</dbReference>
<dbReference type="GO" id="GO:0015562">
    <property type="term" value="F:efflux transmembrane transporter activity"/>
    <property type="evidence" value="ECO:0007669"/>
    <property type="project" value="InterPro"/>
</dbReference>
<keyword evidence="9" id="KW-1185">Reference proteome</keyword>
<evidence type="ECO:0000256" key="5">
    <source>
        <dbReference type="ARBA" id="ARBA00022692"/>
    </source>
</evidence>
<dbReference type="Gene3D" id="1.20.1600.10">
    <property type="entry name" value="Outer membrane efflux proteins (OEP)"/>
    <property type="match status" value="1"/>
</dbReference>
<evidence type="ECO:0000256" key="2">
    <source>
        <dbReference type="ARBA" id="ARBA00007613"/>
    </source>
</evidence>
<dbReference type="GO" id="GO:0015288">
    <property type="term" value="F:porin activity"/>
    <property type="evidence" value="ECO:0007669"/>
    <property type="project" value="TreeGrafter"/>
</dbReference>
<dbReference type="PANTHER" id="PTHR30026">
    <property type="entry name" value="OUTER MEMBRANE PROTEIN TOLC"/>
    <property type="match status" value="1"/>
</dbReference>
<comment type="caution">
    <text evidence="8">The sequence shown here is derived from an EMBL/GenBank/DDBJ whole genome shotgun (WGS) entry which is preliminary data.</text>
</comment>
<dbReference type="PANTHER" id="PTHR30026:SF20">
    <property type="entry name" value="OUTER MEMBRANE PROTEIN TOLC"/>
    <property type="match status" value="1"/>
</dbReference>
<keyword evidence="5" id="KW-0812">Transmembrane</keyword>
<evidence type="ECO:0000313" key="9">
    <source>
        <dbReference type="Proteomes" id="UP000256779"/>
    </source>
</evidence>
<gene>
    <name evidence="8" type="ORF">C7460_11079</name>
</gene>
<accession>A0A3D9L5B2</accession>
<comment type="subcellular location">
    <subcellularLocation>
        <location evidence="1">Cell outer membrane</location>
    </subcellularLocation>
</comment>
<protein>
    <submittedName>
        <fullName evidence="8">Outer membrane protein TolC</fullName>
    </submittedName>
</protein>
<dbReference type="EMBL" id="QREG01000010">
    <property type="protein sequence ID" value="RED98407.1"/>
    <property type="molecule type" value="Genomic_DNA"/>
</dbReference>
<dbReference type="AlphaFoldDB" id="A0A3D9L5B2"/>
<proteinExistence type="inferred from homology"/>
<evidence type="ECO:0000256" key="1">
    <source>
        <dbReference type="ARBA" id="ARBA00004442"/>
    </source>
</evidence>
<keyword evidence="4" id="KW-1134">Transmembrane beta strand</keyword>
<reference evidence="8 9" key="1">
    <citation type="submission" date="2018-07" db="EMBL/GenBank/DDBJ databases">
        <title>Genomic Encyclopedia of Type Strains, Phase IV (KMG-IV): sequencing the most valuable type-strain genomes for metagenomic binning, comparative biology and taxonomic classification.</title>
        <authorList>
            <person name="Goeker M."/>
        </authorList>
    </citation>
    <scope>NUCLEOTIDE SEQUENCE [LARGE SCALE GENOMIC DNA]</scope>
    <source>
        <strain evidence="8 9">DSM 4134</strain>
    </source>
</reference>
<dbReference type="GO" id="GO:1990281">
    <property type="term" value="C:efflux pump complex"/>
    <property type="evidence" value="ECO:0007669"/>
    <property type="project" value="TreeGrafter"/>
</dbReference>